<dbReference type="AlphaFoldDB" id="A0AAD4JKM2"/>
<name>A0AAD4JKM2_PERFH</name>
<dbReference type="EMBL" id="SDAM02000038">
    <property type="protein sequence ID" value="KAH6835206.1"/>
    <property type="molecule type" value="Genomic_DNA"/>
</dbReference>
<dbReference type="Gene3D" id="2.60.40.420">
    <property type="entry name" value="Cupredoxins - blue copper proteins"/>
    <property type="match status" value="1"/>
</dbReference>
<feature type="signal peptide" evidence="1">
    <location>
        <begin position="1"/>
        <end position="24"/>
    </location>
</feature>
<evidence type="ECO:0000256" key="1">
    <source>
        <dbReference type="SAM" id="SignalP"/>
    </source>
</evidence>
<dbReference type="SUPFAM" id="SSF49503">
    <property type="entry name" value="Cupredoxins"/>
    <property type="match status" value="1"/>
</dbReference>
<comment type="caution">
    <text evidence="2">The sequence shown here is derived from an EMBL/GenBank/DDBJ whole genome shotgun (WGS) entry which is preliminary data.</text>
</comment>
<dbReference type="Proteomes" id="UP001190926">
    <property type="component" value="Unassembled WGS sequence"/>
</dbReference>
<keyword evidence="3" id="KW-1185">Reference proteome</keyword>
<dbReference type="PANTHER" id="PTHR34662:SF3">
    <property type="entry name" value="OS04G0422700 PROTEIN"/>
    <property type="match status" value="1"/>
</dbReference>
<feature type="chain" id="PRO_5042094055" description="Phytocyanin domain-containing protein" evidence="1">
    <location>
        <begin position="25"/>
        <end position="239"/>
    </location>
</feature>
<dbReference type="InterPro" id="IPR008972">
    <property type="entry name" value="Cupredoxin"/>
</dbReference>
<proteinExistence type="predicted"/>
<reference evidence="2 3" key="1">
    <citation type="journal article" date="2021" name="Nat. Commun.">
        <title>Incipient diploidization of the medicinal plant Perilla within 10,000 years.</title>
        <authorList>
            <person name="Zhang Y."/>
            <person name="Shen Q."/>
            <person name="Leng L."/>
            <person name="Zhang D."/>
            <person name="Chen S."/>
            <person name="Shi Y."/>
            <person name="Ning Z."/>
            <person name="Chen S."/>
        </authorList>
    </citation>
    <scope>NUCLEOTIDE SEQUENCE [LARGE SCALE GENOMIC DNA]</scope>
    <source>
        <strain evidence="3">cv. PC099</strain>
    </source>
</reference>
<evidence type="ECO:0000313" key="3">
    <source>
        <dbReference type="Proteomes" id="UP001190926"/>
    </source>
</evidence>
<keyword evidence="1" id="KW-0732">Signal</keyword>
<protein>
    <recommendedName>
        <fullName evidence="4">Phytocyanin domain-containing protein</fullName>
    </recommendedName>
</protein>
<evidence type="ECO:0000313" key="2">
    <source>
        <dbReference type="EMBL" id="KAH6835206.1"/>
    </source>
</evidence>
<accession>A0AAD4JKM2</accession>
<sequence length="239" mass="26075">MCFSFMYMFLYSLVILLLFLLSESAKVVMDGVSEWGISQVQMGDSVLFQLKVHYSLYIFQNKKAFSVCNFTQATILTGPNSTSYTWHTSSPGSFYFSLNNGSDKACLEGQKLAVKVSMPQPQDHGTSSKLPLYAAPSQISGRFVVSSPAYPWPYQPRELAPPSPSLSISLPSNSPVAPHQEGTPFISSNPAVPLPTGEVDSATIVPLPTSCSQHSKQVEGFVAVQRALSCIIFLMMMVI</sequence>
<gene>
    <name evidence="2" type="ORF">C2S53_003430</name>
</gene>
<organism evidence="2 3">
    <name type="scientific">Perilla frutescens var. hirtella</name>
    <name type="common">Perilla citriodora</name>
    <name type="synonym">Perilla setoyensis</name>
    <dbReference type="NCBI Taxonomy" id="608512"/>
    <lineage>
        <taxon>Eukaryota</taxon>
        <taxon>Viridiplantae</taxon>
        <taxon>Streptophyta</taxon>
        <taxon>Embryophyta</taxon>
        <taxon>Tracheophyta</taxon>
        <taxon>Spermatophyta</taxon>
        <taxon>Magnoliopsida</taxon>
        <taxon>eudicotyledons</taxon>
        <taxon>Gunneridae</taxon>
        <taxon>Pentapetalae</taxon>
        <taxon>asterids</taxon>
        <taxon>lamiids</taxon>
        <taxon>Lamiales</taxon>
        <taxon>Lamiaceae</taxon>
        <taxon>Nepetoideae</taxon>
        <taxon>Elsholtzieae</taxon>
        <taxon>Perilla</taxon>
    </lineage>
</organism>
<dbReference type="PANTHER" id="PTHR34662">
    <property type="entry name" value="OS04G0422700 PROTEIN"/>
    <property type="match status" value="1"/>
</dbReference>
<evidence type="ECO:0008006" key="4">
    <source>
        <dbReference type="Google" id="ProtNLM"/>
    </source>
</evidence>